<dbReference type="SUPFAM" id="SSF54695">
    <property type="entry name" value="POZ domain"/>
    <property type="match status" value="1"/>
</dbReference>
<feature type="compositionally biased region" description="Low complexity" evidence="1">
    <location>
        <begin position="193"/>
        <end position="208"/>
    </location>
</feature>
<dbReference type="VEuPathDB" id="AmoebaDB:NAEGRDRAFT_54657"/>
<name>D2W4Q2_NAEGR</name>
<dbReference type="CDD" id="cd18186">
    <property type="entry name" value="BTB_POZ_ZBTB_KLHL-like"/>
    <property type="match status" value="1"/>
</dbReference>
<proteinExistence type="predicted"/>
<dbReference type="Proteomes" id="UP000006671">
    <property type="component" value="Unassembled WGS sequence"/>
</dbReference>
<dbReference type="EMBL" id="GG738975">
    <property type="protein sequence ID" value="EFC35947.1"/>
    <property type="molecule type" value="Genomic_DNA"/>
</dbReference>
<dbReference type="AlphaFoldDB" id="D2W4Q2"/>
<gene>
    <name evidence="3" type="ORF">NAEGRDRAFT_54657</name>
</gene>
<feature type="compositionally biased region" description="Low complexity" evidence="1">
    <location>
        <begin position="56"/>
        <end position="65"/>
    </location>
</feature>
<dbReference type="InterPro" id="IPR011333">
    <property type="entry name" value="SKP1/BTB/POZ_sf"/>
</dbReference>
<protein>
    <submittedName>
        <fullName evidence="3">Predicted protein</fullName>
    </submittedName>
</protein>
<evidence type="ECO:0000256" key="1">
    <source>
        <dbReference type="SAM" id="MobiDB-lite"/>
    </source>
</evidence>
<dbReference type="GeneID" id="8860797"/>
<reference evidence="3 4" key="1">
    <citation type="journal article" date="2010" name="Cell">
        <title>The genome of Naegleria gruberi illuminates early eukaryotic versatility.</title>
        <authorList>
            <person name="Fritz-Laylin L.K."/>
            <person name="Prochnik S.E."/>
            <person name="Ginger M.L."/>
            <person name="Dacks J.B."/>
            <person name="Carpenter M.L."/>
            <person name="Field M.C."/>
            <person name="Kuo A."/>
            <person name="Paredez A."/>
            <person name="Chapman J."/>
            <person name="Pham J."/>
            <person name="Shu S."/>
            <person name="Neupane R."/>
            <person name="Cipriano M."/>
            <person name="Mancuso J."/>
            <person name="Tu H."/>
            <person name="Salamov A."/>
            <person name="Lindquist E."/>
            <person name="Shapiro H."/>
            <person name="Lucas S."/>
            <person name="Grigoriev I.V."/>
            <person name="Cande W.Z."/>
            <person name="Fulton C."/>
            <person name="Rokhsar D.S."/>
            <person name="Dawson S.C."/>
        </authorList>
    </citation>
    <scope>NUCLEOTIDE SEQUENCE [LARGE SCALE GENOMIC DNA]</scope>
    <source>
        <strain evidence="3 4">NEG-M</strain>
    </source>
</reference>
<dbReference type="RefSeq" id="XP_002668691.1">
    <property type="nucleotide sequence ID" value="XM_002668645.1"/>
</dbReference>
<feature type="region of interest" description="Disordered" evidence="1">
    <location>
        <begin position="178"/>
        <end position="208"/>
    </location>
</feature>
<sequence length="477" mass="52311">MSYSSDEEDYQEEEEEPFSSSSPSSPSSSSSGDEEEESTDDRYVRVEGNNPKRKNLNVTSNSSSSNMNFIQSNFNDHHYIYPDSDLNYGYFLNTTANRRSSSSGGDKKTGAAAFTFTASGQPFGISGGGLGGGDQTLISSSNSNSFSSSNSTLCGGFKFDDTSKVLCSQQKPIFGSFNTSQPFGTNSGDDHQATNNSNSSNTHNASSTSSLAASEEKLFVFGSVPSSSSSSLSHSPTKTMHRRGINVASKNRNENIDTIFNSLPKPPTFGYQQAVDQKDSTTGDSLTEMKDSDAVVKIPDSLGGVKTIYCHKTVLSSASEMLEVNFGPNWSNEEDEDGRAIINVEHLIEVASDPSVMEFIIEYAYGIFAPIKVSSKQVIPLIKAAHFYRIQGLLDECLYLCVNRDKLSFFEVAESLEDHFEDETMEAFEDVMVEIGTANYPFIIGASDEELMKLPKRMLIKMFRKIYKTYIPNIKTL</sequence>
<dbReference type="KEGG" id="ngr:NAEGRDRAFT_54657"/>
<dbReference type="SMART" id="SM00225">
    <property type="entry name" value="BTB"/>
    <property type="match status" value="1"/>
</dbReference>
<evidence type="ECO:0000259" key="2">
    <source>
        <dbReference type="PROSITE" id="PS50097"/>
    </source>
</evidence>
<dbReference type="Pfam" id="PF00651">
    <property type="entry name" value="BTB"/>
    <property type="match status" value="1"/>
</dbReference>
<feature type="domain" description="BTB" evidence="2">
    <location>
        <begin position="292"/>
        <end position="365"/>
    </location>
</feature>
<feature type="compositionally biased region" description="Low complexity" evidence="1">
    <location>
        <begin position="18"/>
        <end position="31"/>
    </location>
</feature>
<dbReference type="InterPro" id="IPR000210">
    <property type="entry name" value="BTB/POZ_dom"/>
</dbReference>
<evidence type="ECO:0000313" key="3">
    <source>
        <dbReference type="EMBL" id="EFC35947.1"/>
    </source>
</evidence>
<dbReference type="InParanoid" id="D2W4Q2"/>
<evidence type="ECO:0000313" key="4">
    <source>
        <dbReference type="Proteomes" id="UP000006671"/>
    </source>
</evidence>
<dbReference type="PROSITE" id="PS50097">
    <property type="entry name" value="BTB"/>
    <property type="match status" value="1"/>
</dbReference>
<dbReference type="Gene3D" id="3.30.710.10">
    <property type="entry name" value="Potassium Channel Kv1.1, Chain A"/>
    <property type="match status" value="1"/>
</dbReference>
<keyword evidence="4" id="KW-1185">Reference proteome</keyword>
<organism evidence="4">
    <name type="scientific">Naegleria gruberi</name>
    <name type="common">Amoeba</name>
    <dbReference type="NCBI Taxonomy" id="5762"/>
    <lineage>
        <taxon>Eukaryota</taxon>
        <taxon>Discoba</taxon>
        <taxon>Heterolobosea</taxon>
        <taxon>Tetramitia</taxon>
        <taxon>Eutetramitia</taxon>
        <taxon>Vahlkampfiidae</taxon>
        <taxon>Naegleria</taxon>
    </lineage>
</organism>
<feature type="compositionally biased region" description="Acidic residues" evidence="1">
    <location>
        <begin position="1"/>
        <end position="17"/>
    </location>
</feature>
<dbReference type="OrthoDB" id="45365at2759"/>
<feature type="region of interest" description="Disordered" evidence="1">
    <location>
        <begin position="1"/>
        <end position="65"/>
    </location>
</feature>
<accession>D2W4Q2</accession>
<feature type="compositionally biased region" description="Polar residues" evidence="1">
    <location>
        <begin position="178"/>
        <end position="187"/>
    </location>
</feature>